<evidence type="ECO:0000313" key="1">
    <source>
        <dbReference type="EMBL" id="MRD49430.1"/>
    </source>
</evidence>
<sequence>MQQEQTRGQDPRLAGIESNILAASDPHRDLDSAMRELLEGFHKASDFTDVGNPDFHDMVVAFTSEAVRLIERQPMQERSDALQSLKEYLPYFDNDRPRPLPTPISMSMLEPQLLKKLIDSLLRGSEVSVDLAINLVGKLARNNREAGELPLLLDSVLTAARLHVIDDDLVQDCVQLGRVLQGMNDFAPAATAIAHICLDHLEYHLASIQQDNFRFSSHGKWVLERLEDNHLQPNVGIAERLGRLLVDMTPASLNYDFSRRMGRHNWPVDFWCDVIRAGLGAAAISQMDKQEVALAALAGAQQSGFRLSVSVHMLCSASSRYLPDELKPVLIEKLLSKDVIYSEVANDLARTIDALPEGSERDRLRDMLRQKLVKECSKTDQDLLSLVRVALSVDHVSEGLMASALLRSANSYIYDASRQNSAKNLDRMDDYAILTFTFDPDGSLFVPDSQERDVGNKTNPDFLINGEHFTYPKWLADRRQILQQAQPAIAAGRVASMVEVADIPKELAQLTAAYTGRLVTPDDWPAMKQVLTAARIYDPQR</sequence>
<comment type="caution">
    <text evidence="1">The sequence shown here is derived from an EMBL/GenBank/DDBJ whole genome shotgun (WGS) entry which is preliminary data.</text>
</comment>
<dbReference type="RefSeq" id="WP_153586742.1">
    <property type="nucleotide sequence ID" value="NZ_WJBU01000024.1"/>
</dbReference>
<dbReference type="AlphaFoldDB" id="A0A844AY06"/>
<organism evidence="1 2">
    <name type="scientific">Caenimonas koreensis DSM 17982</name>
    <dbReference type="NCBI Taxonomy" id="1121255"/>
    <lineage>
        <taxon>Bacteria</taxon>
        <taxon>Pseudomonadati</taxon>
        <taxon>Pseudomonadota</taxon>
        <taxon>Betaproteobacteria</taxon>
        <taxon>Burkholderiales</taxon>
        <taxon>Comamonadaceae</taxon>
        <taxon>Caenimonas</taxon>
    </lineage>
</organism>
<keyword evidence="2" id="KW-1185">Reference proteome</keyword>
<evidence type="ECO:0000313" key="2">
    <source>
        <dbReference type="Proteomes" id="UP000487350"/>
    </source>
</evidence>
<protein>
    <submittedName>
        <fullName evidence="1">Uncharacterized protein</fullName>
    </submittedName>
</protein>
<dbReference type="OrthoDB" id="8921838at2"/>
<proteinExistence type="predicted"/>
<accession>A0A844AY06</accession>
<name>A0A844AY06_9BURK</name>
<dbReference type="EMBL" id="WJBU01000024">
    <property type="protein sequence ID" value="MRD49430.1"/>
    <property type="molecule type" value="Genomic_DNA"/>
</dbReference>
<dbReference type="Proteomes" id="UP000487350">
    <property type="component" value="Unassembled WGS sequence"/>
</dbReference>
<reference evidence="1 2" key="1">
    <citation type="submission" date="2019-11" db="EMBL/GenBank/DDBJ databases">
        <title>Caenimonas koreensis gen. nov., sp. nov., isolated from activated sludge.</title>
        <authorList>
            <person name="Seung H.R."/>
        </authorList>
    </citation>
    <scope>NUCLEOTIDE SEQUENCE [LARGE SCALE GENOMIC DNA]</scope>
    <source>
        <strain evidence="1 2">EMB320</strain>
    </source>
</reference>
<gene>
    <name evidence="1" type="ORF">GHT07_19330</name>
</gene>